<dbReference type="InterPro" id="IPR002738">
    <property type="entry name" value="RNase_P_p30"/>
</dbReference>
<name>F7XML5_METZD</name>
<keyword evidence="8" id="KW-1185">Reference proteome</keyword>
<dbReference type="GO" id="GO:0005737">
    <property type="term" value="C:cytoplasm"/>
    <property type="evidence" value="ECO:0007669"/>
    <property type="project" value="UniProtKB-SubCell"/>
</dbReference>
<proteinExistence type="inferred from homology"/>
<dbReference type="RefSeq" id="WP_013898467.1">
    <property type="nucleotide sequence ID" value="NC_015676.1"/>
</dbReference>
<gene>
    <name evidence="6" type="primary">rnp3</name>
    <name evidence="7" type="ordered locus">Mzhil_1174</name>
</gene>
<keyword evidence="4 6" id="KW-0255">Endonuclease</keyword>
<dbReference type="InterPro" id="IPR016195">
    <property type="entry name" value="Pol/histidinol_Pase-like"/>
</dbReference>
<comment type="subunit">
    <text evidence="6">Consists of a catalytic RNA component and at least 4-5 protein subunits.</text>
</comment>
<evidence type="ECO:0000313" key="7">
    <source>
        <dbReference type="EMBL" id="AEH61030.1"/>
    </source>
</evidence>
<dbReference type="HOGENOM" id="CLU_074509_1_0_2"/>
<keyword evidence="1 6" id="KW-0963">Cytoplasm</keyword>
<dbReference type="InterPro" id="IPR023539">
    <property type="entry name" value="RNase_P_comp-3_arc"/>
</dbReference>
<keyword evidence="3 6" id="KW-0540">Nuclease</keyword>
<dbReference type="GeneID" id="10822807"/>
<comment type="similarity">
    <text evidence="6">Belongs to the eukaryotic/archaeal RNase P protein component 3 family.</text>
</comment>
<evidence type="ECO:0000256" key="6">
    <source>
        <dbReference type="HAMAP-Rule" id="MF_00756"/>
    </source>
</evidence>
<dbReference type="GO" id="GO:0001682">
    <property type="term" value="P:tRNA 5'-leader removal"/>
    <property type="evidence" value="ECO:0007669"/>
    <property type="project" value="UniProtKB-UniRule"/>
</dbReference>
<comment type="catalytic activity">
    <reaction evidence="6">
        <text>Endonucleolytic cleavage of RNA, removing 5'-extranucleotides from tRNA precursor.</text>
        <dbReference type="EC" id="3.1.26.5"/>
    </reaction>
</comment>
<organism evidence="7 8">
    <name type="scientific">Methanosalsum zhilinae (strain DSM 4017 / NBRC 107636 / OCM 62 / WeN5)</name>
    <name type="common">Methanohalophilus zhilinae</name>
    <dbReference type="NCBI Taxonomy" id="679901"/>
    <lineage>
        <taxon>Archaea</taxon>
        <taxon>Methanobacteriati</taxon>
        <taxon>Methanobacteriota</taxon>
        <taxon>Stenosarchaea group</taxon>
        <taxon>Methanomicrobia</taxon>
        <taxon>Methanosarcinales</taxon>
        <taxon>Methanosarcinaceae</taxon>
        <taxon>Methanosalsum</taxon>
    </lineage>
</organism>
<evidence type="ECO:0000256" key="5">
    <source>
        <dbReference type="ARBA" id="ARBA00022801"/>
    </source>
</evidence>
<dbReference type="GO" id="GO:0004526">
    <property type="term" value="F:ribonuclease P activity"/>
    <property type="evidence" value="ECO:0007669"/>
    <property type="project" value="UniProtKB-UniRule"/>
</dbReference>
<protein>
    <recommendedName>
        <fullName evidence="6">Ribonuclease P protein component 3</fullName>
        <shortName evidence="6">RNase P component 3</shortName>
        <ecNumber evidence="6">3.1.26.5</ecNumber>
    </recommendedName>
    <alternativeName>
        <fullName evidence="6">Rpp30</fullName>
    </alternativeName>
</protein>
<comment type="subcellular location">
    <subcellularLocation>
        <location evidence="6">Cytoplasm</location>
    </subcellularLocation>
</comment>
<keyword evidence="2 6" id="KW-0819">tRNA processing</keyword>
<dbReference type="Proteomes" id="UP000006622">
    <property type="component" value="Chromosome"/>
</dbReference>
<evidence type="ECO:0000256" key="2">
    <source>
        <dbReference type="ARBA" id="ARBA00022694"/>
    </source>
</evidence>
<dbReference type="EMBL" id="CP002101">
    <property type="protein sequence ID" value="AEH61030.1"/>
    <property type="molecule type" value="Genomic_DNA"/>
</dbReference>
<evidence type="ECO:0000256" key="1">
    <source>
        <dbReference type="ARBA" id="ARBA00022490"/>
    </source>
</evidence>
<sequence length="233" mass="26088">MNKYKFYECNVHSYPDGTSSVSEITDFAKHLGYSGIVITTHSNNKRADIDMDYEEDELNIYRGIEIVTDSPSKLHGLVGKYRNKVDIISVHGGSEKINRAAVENPNIDYLAHPITPRDSGLNHVLAKAASTNNVAIDFNLDLITKGRGGKRVHSLLHFKNNLNLARKFNVPLILTSNSFSIYDMRAPLEMIALAKLFGMTRDEAMDALSNTPLRMLEKNNKSSFIFEGVEIIN</sequence>
<accession>F7XML5</accession>
<dbReference type="KEGG" id="mzh:Mzhil_1174"/>
<evidence type="ECO:0000256" key="3">
    <source>
        <dbReference type="ARBA" id="ARBA00022722"/>
    </source>
</evidence>
<dbReference type="Pfam" id="PF01876">
    <property type="entry name" value="RNase_P_p30"/>
    <property type="match status" value="1"/>
</dbReference>
<dbReference type="SUPFAM" id="SSF89550">
    <property type="entry name" value="PHP domain-like"/>
    <property type="match status" value="1"/>
</dbReference>
<dbReference type="GO" id="GO:0030677">
    <property type="term" value="C:ribonuclease P complex"/>
    <property type="evidence" value="ECO:0007669"/>
    <property type="project" value="UniProtKB-UniRule"/>
</dbReference>
<dbReference type="NCBIfam" id="NF046111">
    <property type="entry name" value="RNaseP3Mthb"/>
    <property type="match status" value="1"/>
</dbReference>
<evidence type="ECO:0000313" key="8">
    <source>
        <dbReference type="Proteomes" id="UP000006622"/>
    </source>
</evidence>
<evidence type="ECO:0000256" key="4">
    <source>
        <dbReference type="ARBA" id="ARBA00022759"/>
    </source>
</evidence>
<comment type="function">
    <text evidence="6">Part of ribonuclease P, a protein complex that generates mature tRNA molecules by cleaving their 5'-ends.</text>
</comment>
<dbReference type="OrthoDB" id="85765at2157"/>
<dbReference type="AlphaFoldDB" id="F7XML5"/>
<reference evidence="7" key="1">
    <citation type="submission" date="2010-07" db="EMBL/GenBank/DDBJ databases">
        <title>The complete genome of Methanosalsum zhilinae DSM 4017.</title>
        <authorList>
            <consortium name="US DOE Joint Genome Institute (JGI-PGF)"/>
            <person name="Lucas S."/>
            <person name="Copeland A."/>
            <person name="Lapidus A."/>
            <person name="Glavina del Rio T."/>
            <person name="Dalin E."/>
            <person name="Tice H."/>
            <person name="Bruce D."/>
            <person name="Goodwin L."/>
            <person name="Pitluck S."/>
            <person name="Kyrpides N."/>
            <person name="Mavromatis K."/>
            <person name="Ovchinnikova G."/>
            <person name="Daligault H."/>
            <person name="Detter J.C."/>
            <person name="Han C."/>
            <person name="Tapia R."/>
            <person name="Larimer F."/>
            <person name="Land M."/>
            <person name="Hauser L."/>
            <person name="Markowitz V."/>
            <person name="Cheng J.-F."/>
            <person name="Hugenholtz P."/>
            <person name="Woyke T."/>
            <person name="Wu D."/>
            <person name="Spring S."/>
            <person name="Schueler E."/>
            <person name="Brambilla E."/>
            <person name="Klenk H.-P."/>
            <person name="Eisen J.A."/>
        </authorList>
    </citation>
    <scope>NUCLEOTIDE SEQUENCE</scope>
    <source>
        <strain evidence="7">DSM 4017</strain>
    </source>
</reference>
<dbReference type="Gene3D" id="3.20.20.140">
    <property type="entry name" value="Metal-dependent hydrolases"/>
    <property type="match status" value="1"/>
</dbReference>
<keyword evidence="5 6" id="KW-0378">Hydrolase</keyword>
<dbReference type="HAMAP" id="MF_00756">
    <property type="entry name" value="RNase_P_3"/>
    <property type="match status" value="1"/>
</dbReference>
<dbReference type="EC" id="3.1.26.5" evidence="6"/>
<dbReference type="STRING" id="679901.Mzhil_1174"/>